<dbReference type="CDD" id="cd02070">
    <property type="entry name" value="corrinoid_protein_B12-BD"/>
    <property type="match status" value="1"/>
</dbReference>
<dbReference type="SUPFAM" id="SSF47644">
    <property type="entry name" value="Methionine synthase domain"/>
    <property type="match status" value="1"/>
</dbReference>
<dbReference type="FunFam" id="3.40.50.280:FF:000003">
    <property type="entry name" value="Dimethylamine methyltransferase corrinoid protein"/>
    <property type="match status" value="1"/>
</dbReference>
<keyword evidence="7" id="KW-1185">Reference proteome</keyword>
<dbReference type="GO" id="GO:0005829">
    <property type="term" value="C:cytosol"/>
    <property type="evidence" value="ECO:0007669"/>
    <property type="project" value="TreeGrafter"/>
</dbReference>
<dbReference type="RefSeq" id="WP_083270057.1">
    <property type="nucleotide sequence ID" value="NZ_CP016094.1"/>
</dbReference>
<keyword evidence="2" id="KW-0479">Metal-binding</keyword>
<evidence type="ECO:0000259" key="4">
    <source>
        <dbReference type="PROSITE" id="PS51332"/>
    </source>
</evidence>
<dbReference type="STRING" id="1838286.Verru16b_00630"/>
<dbReference type="Gene3D" id="3.40.50.280">
    <property type="entry name" value="Cobalamin-binding domain"/>
    <property type="match status" value="1"/>
</dbReference>
<dbReference type="GO" id="GO:0031419">
    <property type="term" value="F:cobalamin binding"/>
    <property type="evidence" value="ECO:0007669"/>
    <property type="project" value="InterPro"/>
</dbReference>
<keyword evidence="3" id="KW-0170">Cobalt</keyword>
<dbReference type="KEGG" id="obg:Verru16b_00630"/>
<dbReference type="InterPro" id="IPR006158">
    <property type="entry name" value="Cobalamin-bd"/>
</dbReference>
<evidence type="ECO:0000313" key="7">
    <source>
        <dbReference type="Proteomes" id="UP000095228"/>
    </source>
</evidence>
<organism evidence="6 7">
    <name type="scientific">Lacunisphaera limnophila</name>
    <dbReference type="NCBI Taxonomy" id="1838286"/>
    <lineage>
        <taxon>Bacteria</taxon>
        <taxon>Pseudomonadati</taxon>
        <taxon>Verrucomicrobiota</taxon>
        <taxon>Opitutia</taxon>
        <taxon>Opitutales</taxon>
        <taxon>Opitutaceae</taxon>
        <taxon>Lacunisphaera</taxon>
    </lineage>
</organism>
<dbReference type="EMBL" id="CP016094">
    <property type="protein sequence ID" value="AOS43581.1"/>
    <property type="molecule type" value="Genomic_DNA"/>
</dbReference>
<protein>
    <submittedName>
        <fullName evidence="6">Methionine synthase</fullName>
        <ecNumber evidence="6">2.1.1.13</ecNumber>
    </submittedName>
</protein>
<sequence>MPDYALMNQCIYEGKAKEVEQLTQAALAEGRTAQEILSDGLIAGMSVVGEDFKHNILYVPEVLIAARAMKAGMGVLKPLLSAKGAVDSSVGRLLMGTVRGDLHDIGKNLVCMMAEGAGFEVKDIGVDQSVEKFKAAADEFKPDIIGMSALLTTTMTYMKTVVDGFDQPGYDHIKMAIGGAPISQMFADEIGADGYGSDASNAVDLFLYLVGKGAAPVPAGRAGVKAVAVAAERPPGNLVHYQILYWRDLPSAVKVWDDFGEVKQDLPVKFAERIDREAQKLGLTSGDAYTAELKWGEEQTRPGSPDEVARALALELDRPN</sequence>
<gene>
    <name evidence="6" type="primary">metH_2</name>
    <name evidence="6" type="ORF">Verru16b_00630</name>
</gene>
<dbReference type="Proteomes" id="UP000095228">
    <property type="component" value="Chromosome"/>
</dbReference>
<evidence type="ECO:0000256" key="2">
    <source>
        <dbReference type="ARBA" id="ARBA00022723"/>
    </source>
</evidence>
<dbReference type="Pfam" id="PF02310">
    <property type="entry name" value="B12-binding"/>
    <property type="match status" value="1"/>
</dbReference>
<dbReference type="EC" id="2.1.1.13" evidence="6"/>
<keyword evidence="6" id="KW-0808">Transferase</keyword>
<dbReference type="PANTHER" id="PTHR45833">
    <property type="entry name" value="METHIONINE SYNTHASE"/>
    <property type="match status" value="1"/>
</dbReference>
<dbReference type="Pfam" id="PF13769">
    <property type="entry name" value="Virulence_fact"/>
    <property type="match status" value="1"/>
</dbReference>
<dbReference type="InterPro" id="IPR025989">
    <property type="entry name" value="Virulence_F_dom"/>
</dbReference>
<evidence type="ECO:0000256" key="3">
    <source>
        <dbReference type="ARBA" id="ARBA00023285"/>
    </source>
</evidence>
<reference evidence="6 7" key="1">
    <citation type="submission" date="2016-06" db="EMBL/GenBank/DDBJ databases">
        <title>Three novel species with peptidoglycan cell walls form the new genus Lacunisphaera gen. nov. in the family Opitutaceae of the verrucomicrobial subdivision 4.</title>
        <authorList>
            <person name="Rast P."/>
            <person name="Gloeckner I."/>
            <person name="Jogler M."/>
            <person name="Boedeker C."/>
            <person name="Jeske O."/>
            <person name="Wiegand S."/>
            <person name="Reinhardt R."/>
            <person name="Schumann P."/>
            <person name="Rohde M."/>
            <person name="Spring S."/>
            <person name="Gloeckner F.O."/>
            <person name="Jogler C."/>
        </authorList>
    </citation>
    <scope>NUCLEOTIDE SEQUENCE [LARGE SCALE GENOMIC DNA]</scope>
    <source>
        <strain evidence="6 7">IG16b</strain>
    </source>
</reference>
<feature type="domain" description="B12-binding" evidence="4">
    <location>
        <begin position="90"/>
        <end position="220"/>
    </location>
</feature>
<dbReference type="Pfam" id="PF02607">
    <property type="entry name" value="B12-binding_2"/>
    <property type="match status" value="1"/>
</dbReference>
<dbReference type="GO" id="GO:0008705">
    <property type="term" value="F:methionine synthase activity"/>
    <property type="evidence" value="ECO:0007669"/>
    <property type="project" value="UniProtKB-EC"/>
</dbReference>
<dbReference type="InterPro" id="IPR036594">
    <property type="entry name" value="Meth_synthase_dom"/>
</dbReference>
<dbReference type="OrthoDB" id="9783599at2"/>
<dbReference type="Gene3D" id="1.10.1240.10">
    <property type="entry name" value="Methionine synthase domain"/>
    <property type="match status" value="1"/>
</dbReference>
<feature type="domain" description="B12-binding N-terminal" evidence="5">
    <location>
        <begin position="1"/>
        <end position="88"/>
    </location>
</feature>
<dbReference type="AlphaFoldDB" id="A0A1D8ARQ6"/>
<evidence type="ECO:0000259" key="5">
    <source>
        <dbReference type="PROSITE" id="PS51337"/>
    </source>
</evidence>
<evidence type="ECO:0000256" key="1">
    <source>
        <dbReference type="ARBA" id="ARBA00010854"/>
    </source>
</evidence>
<dbReference type="PANTHER" id="PTHR45833:SF1">
    <property type="entry name" value="METHIONINE SYNTHASE"/>
    <property type="match status" value="1"/>
</dbReference>
<dbReference type="PATRIC" id="fig|1838286.3.peg.637"/>
<dbReference type="InterPro" id="IPR036724">
    <property type="entry name" value="Cobalamin-bd_sf"/>
</dbReference>
<evidence type="ECO:0000313" key="6">
    <source>
        <dbReference type="EMBL" id="AOS43581.1"/>
    </source>
</evidence>
<name>A0A1D8ARQ6_9BACT</name>
<dbReference type="PROSITE" id="PS51337">
    <property type="entry name" value="B12_BINDING_NTER"/>
    <property type="match status" value="1"/>
</dbReference>
<dbReference type="SUPFAM" id="SSF52242">
    <property type="entry name" value="Cobalamin (vitamin B12)-binding domain"/>
    <property type="match status" value="1"/>
</dbReference>
<proteinExistence type="inferred from homology"/>
<dbReference type="PROSITE" id="PS51332">
    <property type="entry name" value="B12_BINDING"/>
    <property type="match status" value="1"/>
</dbReference>
<dbReference type="GO" id="GO:0046872">
    <property type="term" value="F:metal ion binding"/>
    <property type="evidence" value="ECO:0007669"/>
    <property type="project" value="UniProtKB-KW"/>
</dbReference>
<dbReference type="InterPro" id="IPR050554">
    <property type="entry name" value="Met_Synthase/Corrinoid"/>
</dbReference>
<keyword evidence="6" id="KW-0489">Methyltransferase</keyword>
<dbReference type="InterPro" id="IPR003759">
    <property type="entry name" value="Cbl-bd_cap"/>
</dbReference>
<dbReference type="GO" id="GO:0046653">
    <property type="term" value="P:tetrahydrofolate metabolic process"/>
    <property type="evidence" value="ECO:0007669"/>
    <property type="project" value="TreeGrafter"/>
</dbReference>
<dbReference type="GO" id="GO:0050667">
    <property type="term" value="P:homocysteine metabolic process"/>
    <property type="evidence" value="ECO:0007669"/>
    <property type="project" value="TreeGrafter"/>
</dbReference>
<accession>A0A1D8ARQ6</accession>
<dbReference type="SMART" id="SM01018">
    <property type="entry name" value="B12-binding_2"/>
    <property type="match status" value="1"/>
</dbReference>
<dbReference type="GO" id="GO:0032259">
    <property type="term" value="P:methylation"/>
    <property type="evidence" value="ECO:0007669"/>
    <property type="project" value="UniProtKB-KW"/>
</dbReference>
<comment type="similarity">
    <text evidence="1">Belongs to the methylamine corrinoid protein family.</text>
</comment>